<evidence type="ECO:0000313" key="4">
    <source>
        <dbReference type="Proteomes" id="UP000275267"/>
    </source>
</evidence>
<feature type="region of interest" description="Disordered" evidence="1">
    <location>
        <begin position="69"/>
        <end position="107"/>
    </location>
</feature>
<feature type="chain" id="PRO_5018070297" evidence="2">
    <location>
        <begin position="31"/>
        <end position="156"/>
    </location>
</feature>
<protein>
    <submittedName>
        <fullName evidence="3">Uncharacterized protein</fullName>
    </submittedName>
</protein>
<accession>A0A3L6TT67</accession>
<comment type="caution">
    <text evidence="3">The sequence shown here is derived from an EMBL/GenBank/DDBJ whole genome shotgun (WGS) entry which is preliminary data.</text>
</comment>
<dbReference type="STRING" id="4540.A0A3L6TT67"/>
<evidence type="ECO:0000256" key="1">
    <source>
        <dbReference type="SAM" id="MobiDB-lite"/>
    </source>
</evidence>
<feature type="signal peptide" evidence="2">
    <location>
        <begin position="1"/>
        <end position="30"/>
    </location>
</feature>
<dbReference type="AlphaFoldDB" id="A0A3L6TT67"/>
<organism evidence="3 4">
    <name type="scientific">Panicum miliaceum</name>
    <name type="common">Proso millet</name>
    <name type="synonym">Broomcorn millet</name>
    <dbReference type="NCBI Taxonomy" id="4540"/>
    <lineage>
        <taxon>Eukaryota</taxon>
        <taxon>Viridiplantae</taxon>
        <taxon>Streptophyta</taxon>
        <taxon>Embryophyta</taxon>
        <taxon>Tracheophyta</taxon>
        <taxon>Spermatophyta</taxon>
        <taxon>Magnoliopsida</taxon>
        <taxon>Liliopsida</taxon>
        <taxon>Poales</taxon>
        <taxon>Poaceae</taxon>
        <taxon>PACMAD clade</taxon>
        <taxon>Panicoideae</taxon>
        <taxon>Panicodae</taxon>
        <taxon>Paniceae</taxon>
        <taxon>Panicinae</taxon>
        <taxon>Panicum</taxon>
        <taxon>Panicum sect. Panicum</taxon>
    </lineage>
</organism>
<feature type="compositionally biased region" description="Low complexity" evidence="1">
    <location>
        <begin position="82"/>
        <end position="94"/>
    </location>
</feature>
<evidence type="ECO:0000313" key="3">
    <source>
        <dbReference type="EMBL" id="RLN43509.1"/>
    </source>
</evidence>
<dbReference type="EMBL" id="PQIB02000001">
    <property type="protein sequence ID" value="RLN43509.1"/>
    <property type="molecule type" value="Genomic_DNA"/>
</dbReference>
<evidence type="ECO:0000256" key="2">
    <source>
        <dbReference type="SAM" id="SignalP"/>
    </source>
</evidence>
<reference evidence="4" key="1">
    <citation type="journal article" date="2019" name="Nat. Commun.">
        <title>The genome of broomcorn millet.</title>
        <authorList>
            <person name="Zou C."/>
            <person name="Miki D."/>
            <person name="Li D."/>
            <person name="Tang Q."/>
            <person name="Xiao L."/>
            <person name="Rajput S."/>
            <person name="Deng P."/>
            <person name="Jia W."/>
            <person name="Huang R."/>
            <person name="Zhang M."/>
            <person name="Sun Y."/>
            <person name="Hu J."/>
            <person name="Fu X."/>
            <person name="Schnable P.S."/>
            <person name="Li F."/>
            <person name="Zhang H."/>
            <person name="Feng B."/>
            <person name="Zhu X."/>
            <person name="Liu R."/>
            <person name="Schnable J.C."/>
            <person name="Zhu J.-K."/>
            <person name="Zhang H."/>
        </authorList>
    </citation>
    <scope>NUCLEOTIDE SEQUENCE [LARGE SCALE GENOMIC DNA]</scope>
</reference>
<dbReference type="Proteomes" id="UP000275267">
    <property type="component" value="Unassembled WGS sequence"/>
</dbReference>
<name>A0A3L6TT67_PANMI</name>
<gene>
    <name evidence="3" type="ORF">C2845_PM01G10210</name>
</gene>
<keyword evidence="2" id="KW-0732">Signal</keyword>
<sequence>MAGGGGAGGGSLLRGFLSLFLLLFLHIGHAASSSAVTNGSVRARRGHVSSVAFSLRFYIHRIFYSSGAKDGAVAGREKEEAVTTTVSSPLTQSLPPQPSASVVLSTPSSPCASSSPFMSPLSVRSLSATPVPSSPQKQFVTRHMVLQAAVRLPYSL</sequence>
<keyword evidence="4" id="KW-1185">Reference proteome</keyword>
<proteinExistence type="predicted"/>